<evidence type="ECO:0000313" key="1">
    <source>
        <dbReference type="EMBL" id="KKL93124.1"/>
    </source>
</evidence>
<proteinExistence type="predicted"/>
<accession>A0A0F9G332</accession>
<evidence type="ECO:0008006" key="2">
    <source>
        <dbReference type="Google" id="ProtNLM"/>
    </source>
</evidence>
<dbReference type="InterPro" id="IPR029063">
    <property type="entry name" value="SAM-dependent_MTases_sf"/>
</dbReference>
<sequence>MTEDELKAAIEALPPIEPVEPAHTWAFWAWDLRQNILNHNPAEFLTWPSVVGTMFVGNAPYTKFEFDCLGEGLRDAIVEPNFGKPVLYGDMGYGTSGNLIHQAYHLYQWEQKTGRQVKDLSTIVEIGGGYGAMAMIIRRLGFKGRYVIFDLPEFNLLQKYYLSNVGIQDIEFESQSDEQADYDLLIGLYSLNEMSLKVRKTIINAYPAQSYLIAYGAGWGGVDNMGWGLELMRRRGELWHNWNIPHLPNCWYLIGDKRE</sequence>
<dbReference type="SUPFAM" id="SSF53335">
    <property type="entry name" value="S-adenosyl-L-methionine-dependent methyltransferases"/>
    <property type="match status" value="1"/>
</dbReference>
<gene>
    <name evidence="1" type="ORF">LCGC14_1877850</name>
</gene>
<dbReference type="AlphaFoldDB" id="A0A0F9G332"/>
<name>A0A0F9G332_9ZZZZ</name>
<dbReference type="EMBL" id="LAZR01019278">
    <property type="protein sequence ID" value="KKL93124.1"/>
    <property type="molecule type" value="Genomic_DNA"/>
</dbReference>
<reference evidence="1" key="1">
    <citation type="journal article" date="2015" name="Nature">
        <title>Complex archaea that bridge the gap between prokaryotes and eukaryotes.</title>
        <authorList>
            <person name="Spang A."/>
            <person name="Saw J.H."/>
            <person name="Jorgensen S.L."/>
            <person name="Zaremba-Niedzwiedzka K."/>
            <person name="Martijn J."/>
            <person name="Lind A.E."/>
            <person name="van Eijk R."/>
            <person name="Schleper C."/>
            <person name="Guy L."/>
            <person name="Ettema T.J."/>
        </authorList>
    </citation>
    <scope>NUCLEOTIDE SEQUENCE</scope>
</reference>
<comment type="caution">
    <text evidence="1">The sequence shown here is derived from an EMBL/GenBank/DDBJ whole genome shotgun (WGS) entry which is preliminary data.</text>
</comment>
<organism evidence="1">
    <name type="scientific">marine sediment metagenome</name>
    <dbReference type="NCBI Taxonomy" id="412755"/>
    <lineage>
        <taxon>unclassified sequences</taxon>
        <taxon>metagenomes</taxon>
        <taxon>ecological metagenomes</taxon>
    </lineage>
</organism>
<protein>
    <recommendedName>
        <fullName evidence="2">O-methyltransferase domain-containing protein</fullName>
    </recommendedName>
</protein>